<protein>
    <submittedName>
        <fullName evidence="1">Uncharacterized protein</fullName>
    </submittedName>
</protein>
<evidence type="ECO:0000313" key="2">
    <source>
        <dbReference type="Proteomes" id="UP001605036"/>
    </source>
</evidence>
<name>A0ABD1Y9C6_9MARC</name>
<sequence length="441" mass="51036">MASRFFMLERLEKFVVKRLSADVPSDRIKYPVEMLNEIAIGLSTLSTYPTHFTEGTNPMFLESIRFYMLYILVCHDMTDLTLSRFSREGFRYYLTMTQSPSTDQVWKWSLEEYRKLIHLLVWSATEVNDCERQRFLPSPQRAAQFLEDGDQVKLFGSGSPSEITKSREKFAQMVTKSDVEDLLPLVDLTVVHPELLEVIIKPLKIIDGEILGNVLGIQAIRGSRWLRNYSQLYGNPVFHKKQKNLIPGIFCHSSDKDKGDYKETWVQTACIDRPMYPDGIYKWTVLPELKLSTDMEEISGWCLDFGFLNLCYGESFTETETETVLCENRRGWYLMIEDGYGDTPSIGFYRGQSLLDVSEEHNEFENVYLLENGQEFQFNCRIEMEVNRIENFIQISYGRNSETFELDDVPGGLLYPVVSVNRRGVQITITLLDGCDHTIVV</sequence>
<dbReference type="EMBL" id="JBHFFA010000006">
    <property type="protein sequence ID" value="KAL2623348.1"/>
    <property type="molecule type" value="Genomic_DNA"/>
</dbReference>
<evidence type="ECO:0000313" key="1">
    <source>
        <dbReference type="EMBL" id="KAL2623348.1"/>
    </source>
</evidence>
<organism evidence="1 2">
    <name type="scientific">Riccia fluitans</name>
    <dbReference type="NCBI Taxonomy" id="41844"/>
    <lineage>
        <taxon>Eukaryota</taxon>
        <taxon>Viridiplantae</taxon>
        <taxon>Streptophyta</taxon>
        <taxon>Embryophyta</taxon>
        <taxon>Marchantiophyta</taxon>
        <taxon>Marchantiopsida</taxon>
        <taxon>Marchantiidae</taxon>
        <taxon>Marchantiales</taxon>
        <taxon>Ricciaceae</taxon>
        <taxon>Riccia</taxon>
    </lineage>
</organism>
<proteinExistence type="predicted"/>
<comment type="caution">
    <text evidence="1">The sequence shown here is derived from an EMBL/GenBank/DDBJ whole genome shotgun (WGS) entry which is preliminary data.</text>
</comment>
<accession>A0ABD1Y9C6</accession>
<dbReference type="AlphaFoldDB" id="A0ABD1Y9C6"/>
<reference evidence="1 2" key="1">
    <citation type="submission" date="2024-09" db="EMBL/GenBank/DDBJ databases">
        <title>Chromosome-scale assembly of Riccia fluitans.</title>
        <authorList>
            <person name="Paukszto L."/>
            <person name="Sawicki J."/>
            <person name="Karawczyk K."/>
            <person name="Piernik-Szablinska J."/>
            <person name="Szczecinska M."/>
            <person name="Mazdziarz M."/>
        </authorList>
    </citation>
    <scope>NUCLEOTIDE SEQUENCE [LARGE SCALE GENOMIC DNA]</scope>
    <source>
        <strain evidence="1">Rf_01</strain>
        <tissue evidence="1">Aerial parts of the thallus</tissue>
    </source>
</reference>
<gene>
    <name evidence="1" type="ORF">R1flu_003553</name>
</gene>
<dbReference type="Proteomes" id="UP001605036">
    <property type="component" value="Unassembled WGS sequence"/>
</dbReference>
<keyword evidence="2" id="KW-1185">Reference proteome</keyword>